<keyword evidence="15" id="KW-1185">Reference proteome</keyword>
<dbReference type="GO" id="GO:0006824">
    <property type="term" value="P:cobalt ion transport"/>
    <property type="evidence" value="ECO:0007669"/>
    <property type="project" value="UniProtKB-KW"/>
</dbReference>
<dbReference type="GO" id="GO:0005886">
    <property type="term" value="C:plasma membrane"/>
    <property type="evidence" value="ECO:0007669"/>
    <property type="project" value="UniProtKB-SubCell"/>
</dbReference>
<dbReference type="GO" id="GO:0046583">
    <property type="term" value="F:monoatomic cation efflux transmembrane transporter activity"/>
    <property type="evidence" value="ECO:0007669"/>
    <property type="project" value="TreeGrafter"/>
</dbReference>
<evidence type="ECO:0000256" key="9">
    <source>
        <dbReference type="ARBA" id="ARBA00023065"/>
    </source>
</evidence>
<comment type="subcellular location">
    <subcellularLocation>
        <location evidence="2 13">Cell membrane</location>
        <topology evidence="2 13">Multi-pass membrane protein</topology>
    </subcellularLocation>
</comment>
<feature type="transmembrane region" description="Helical" evidence="13">
    <location>
        <begin position="250"/>
        <end position="274"/>
    </location>
</feature>
<name>Q1YKI5_AURMS</name>
<evidence type="ECO:0000256" key="11">
    <source>
        <dbReference type="ARBA" id="ARBA00023136"/>
    </source>
</evidence>
<keyword evidence="12" id="KW-0170">Cobalt</keyword>
<comment type="caution">
    <text evidence="14">The sequence shown here is derived from an EMBL/GenBank/DDBJ whole genome shotgun (WGS) entry which is preliminary data.</text>
</comment>
<evidence type="ECO:0000256" key="7">
    <source>
        <dbReference type="ARBA" id="ARBA00022692"/>
    </source>
</evidence>
<accession>Q1YKI5</accession>
<reference evidence="14 15" key="1">
    <citation type="journal article" date="2008" name="Appl. Environ. Microbiol.">
        <title>Genomic insights into Mn(II) oxidation by the marine alphaproteobacterium Aurantimonas sp. strain SI85-9A1.</title>
        <authorList>
            <person name="Dick G.J."/>
            <person name="Podell S."/>
            <person name="Johnson H.A."/>
            <person name="Rivera-Espinoza Y."/>
            <person name="Bernier-Latmani R."/>
            <person name="McCarthy J.K."/>
            <person name="Torpey J.W."/>
            <person name="Clement B.G."/>
            <person name="Gaasterland T."/>
            <person name="Tebo B.M."/>
        </authorList>
    </citation>
    <scope>NUCLEOTIDE SEQUENCE [LARGE SCALE GENOMIC DNA]</scope>
    <source>
        <strain evidence="14 15">SI85-9A1</strain>
    </source>
</reference>
<evidence type="ECO:0000256" key="12">
    <source>
        <dbReference type="ARBA" id="ARBA00023285"/>
    </source>
</evidence>
<dbReference type="HOGENOM" id="CLU_058605_1_0_5"/>
<dbReference type="PANTHER" id="PTHR40659">
    <property type="entry name" value="NICKEL/COBALT EFFLUX SYSTEM RCNA"/>
    <property type="match status" value="1"/>
</dbReference>
<feature type="transmembrane region" description="Helical" evidence="13">
    <location>
        <begin position="280"/>
        <end position="309"/>
    </location>
</feature>
<evidence type="ECO:0000256" key="3">
    <source>
        <dbReference type="ARBA" id="ARBA00022426"/>
    </source>
</evidence>
<keyword evidence="3" id="KW-0171">Cobalt transport</keyword>
<dbReference type="InterPro" id="IPR011541">
    <property type="entry name" value="Ni/Co_transpt_high_affinity"/>
</dbReference>
<sequence length="353" mass="35818">MLVAVMAVEPALAKSSLGIGSAEVTAQPSGGFFGAIFAEIAVYQRQFFTSLRHALVALKTDGAALPFLVGLSFVYGVFHAAGPGHGKAVISAYMLANEVQLRRGIVLSFASSLVQALSAIVIVGAGWFVLRGTAVSMTDATDLLEIASYALIAGFGAWLLIRKLIGLARRMRPTGGALAFASPGGFATSRSGGAVGGLAFAAPERTRSAPLMRPASSGFAAEICSDDADLCGCGRSHMPDPKALNDRMTLGSALSAVIAVGLRPCSGAIVVLTFGLVNGLYLGGILSVLAMALGTAITVSAIACLAVFAKSTALRFGGDGARGRWIGAGLEIAGALFLMLVGLLLLGGALQTV</sequence>
<dbReference type="Proteomes" id="UP000000321">
    <property type="component" value="Unassembled WGS sequence"/>
</dbReference>
<keyword evidence="11 13" id="KW-0472">Membrane</keyword>
<protein>
    <recommendedName>
        <fullName evidence="13">Nickel/cobalt efflux system</fullName>
    </recommendedName>
</protein>
<feature type="transmembrane region" description="Helical" evidence="13">
    <location>
        <begin position="142"/>
        <end position="161"/>
    </location>
</feature>
<keyword evidence="5" id="KW-1003">Cell membrane</keyword>
<evidence type="ECO:0000256" key="5">
    <source>
        <dbReference type="ARBA" id="ARBA00022475"/>
    </source>
</evidence>
<dbReference type="GO" id="GO:0015099">
    <property type="term" value="F:nickel cation transmembrane transporter activity"/>
    <property type="evidence" value="ECO:0007669"/>
    <property type="project" value="UniProtKB-UniRule"/>
</dbReference>
<evidence type="ECO:0000256" key="4">
    <source>
        <dbReference type="ARBA" id="ARBA00022448"/>
    </source>
</evidence>
<evidence type="ECO:0000256" key="10">
    <source>
        <dbReference type="ARBA" id="ARBA00023112"/>
    </source>
</evidence>
<evidence type="ECO:0000256" key="2">
    <source>
        <dbReference type="ARBA" id="ARBA00004651"/>
    </source>
</evidence>
<feature type="transmembrane region" description="Helical" evidence="13">
    <location>
        <begin position="63"/>
        <end position="84"/>
    </location>
</feature>
<dbReference type="InterPro" id="IPR051224">
    <property type="entry name" value="NiCoT_RcnA"/>
</dbReference>
<keyword evidence="8 13" id="KW-1133">Transmembrane helix</keyword>
<evidence type="ECO:0000256" key="8">
    <source>
        <dbReference type="ARBA" id="ARBA00022989"/>
    </source>
</evidence>
<dbReference type="GO" id="GO:0032025">
    <property type="term" value="P:response to cobalt ion"/>
    <property type="evidence" value="ECO:0007669"/>
    <property type="project" value="TreeGrafter"/>
</dbReference>
<keyword evidence="7 13" id="KW-0812">Transmembrane</keyword>
<dbReference type="EMBL" id="AAPJ01000002">
    <property type="protein sequence ID" value="EAS50538.1"/>
    <property type="molecule type" value="Genomic_DNA"/>
</dbReference>
<dbReference type="AlphaFoldDB" id="Q1YKI5"/>
<gene>
    <name evidence="14" type="ORF">SI859A1_00658</name>
</gene>
<comment type="function">
    <text evidence="1">Efflux system for nickel and cobalt.</text>
</comment>
<evidence type="ECO:0000256" key="6">
    <source>
        <dbReference type="ARBA" id="ARBA00022596"/>
    </source>
</evidence>
<dbReference type="Pfam" id="PF03824">
    <property type="entry name" value="NicO"/>
    <property type="match status" value="2"/>
</dbReference>
<keyword evidence="4 13" id="KW-0813">Transport</keyword>
<evidence type="ECO:0000256" key="1">
    <source>
        <dbReference type="ARBA" id="ARBA00002510"/>
    </source>
</evidence>
<keyword evidence="10" id="KW-0921">Nickel transport</keyword>
<comment type="similarity">
    <text evidence="13">Belongs to the NiCoT transporter (TC 2.A.52) family.</text>
</comment>
<dbReference type="BioCyc" id="AURANTIMONAS:SI859A1_00658-MONOMER"/>
<dbReference type="GO" id="GO:0010045">
    <property type="term" value="P:response to nickel cation"/>
    <property type="evidence" value="ECO:0007669"/>
    <property type="project" value="TreeGrafter"/>
</dbReference>
<feature type="transmembrane region" description="Helical" evidence="13">
    <location>
        <begin position="330"/>
        <end position="350"/>
    </location>
</feature>
<evidence type="ECO:0000313" key="15">
    <source>
        <dbReference type="Proteomes" id="UP000000321"/>
    </source>
</evidence>
<evidence type="ECO:0000313" key="14">
    <source>
        <dbReference type="EMBL" id="EAS50538.1"/>
    </source>
</evidence>
<proteinExistence type="inferred from homology"/>
<keyword evidence="9" id="KW-0406">Ion transport</keyword>
<organism evidence="14 15">
    <name type="scientific">Aurantimonas manganoxydans (strain ATCC BAA-1229 / DSM 21871 / SI85-9A1)</name>
    <dbReference type="NCBI Taxonomy" id="287752"/>
    <lineage>
        <taxon>Bacteria</taxon>
        <taxon>Pseudomonadati</taxon>
        <taxon>Pseudomonadota</taxon>
        <taxon>Alphaproteobacteria</taxon>
        <taxon>Hyphomicrobiales</taxon>
        <taxon>Aurantimonadaceae</taxon>
        <taxon>Aurantimonas</taxon>
    </lineage>
</organism>
<evidence type="ECO:0000256" key="13">
    <source>
        <dbReference type="RuleBase" id="RU362101"/>
    </source>
</evidence>
<dbReference type="PANTHER" id="PTHR40659:SF1">
    <property type="entry name" value="NICKEL_COBALT EFFLUX SYSTEM RCNA"/>
    <property type="match status" value="1"/>
</dbReference>
<feature type="transmembrane region" description="Helical" evidence="13">
    <location>
        <begin position="105"/>
        <end position="130"/>
    </location>
</feature>
<keyword evidence="6" id="KW-0533">Nickel</keyword>